<sequence>MTMANRPPLVFSNDDNICSRIAKEGLQMFNSNQLLCNIAQKESGRTPSYRISVFAKLDVQKIAKIKYAPVLGSPKKGGGKHAQKVDEEKQQAIPNMASQYLLAVFNLPNPKKSLPASVTIYEFNTISKFKKKGFFFFFWEEELNNNNNNNNNNNSNDNNNNNNNNNNNK</sequence>
<comment type="caution">
    <text evidence="2">The sequence shown here is derived from an EMBL/GenBank/DDBJ whole genome shotgun (WGS) entry which is preliminary data.</text>
</comment>
<gene>
    <name evidence="2" type="ORF">RFI_11871</name>
</gene>
<evidence type="ECO:0000313" key="2">
    <source>
        <dbReference type="EMBL" id="ETO25265.1"/>
    </source>
</evidence>
<reference evidence="2 3" key="1">
    <citation type="journal article" date="2013" name="Curr. Biol.">
        <title>The Genome of the Foraminiferan Reticulomyxa filosa.</title>
        <authorList>
            <person name="Glockner G."/>
            <person name="Hulsmann N."/>
            <person name="Schleicher M."/>
            <person name="Noegel A.A."/>
            <person name="Eichinger L."/>
            <person name="Gallinger C."/>
            <person name="Pawlowski J."/>
            <person name="Sierra R."/>
            <person name="Euteneuer U."/>
            <person name="Pillet L."/>
            <person name="Moustafa A."/>
            <person name="Platzer M."/>
            <person name="Groth M."/>
            <person name="Szafranski K."/>
            <person name="Schliwa M."/>
        </authorList>
    </citation>
    <scope>NUCLEOTIDE SEQUENCE [LARGE SCALE GENOMIC DNA]</scope>
</reference>
<name>X6NG07_RETFI</name>
<evidence type="ECO:0000256" key="1">
    <source>
        <dbReference type="SAM" id="MobiDB-lite"/>
    </source>
</evidence>
<organism evidence="2 3">
    <name type="scientific">Reticulomyxa filosa</name>
    <dbReference type="NCBI Taxonomy" id="46433"/>
    <lineage>
        <taxon>Eukaryota</taxon>
        <taxon>Sar</taxon>
        <taxon>Rhizaria</taxon>
        <taxon>Retaria</taxon>
        <taxon>Foraminifera</taxon>
        <taxon>Monothalamids</taxon>
        <taxon>Reticulomyxidae</taxon>
        <taxon>Reticulomyxa</taxon>
    </lineage>
</organism>
<protein>
    <submittedName>
        <fullName evidence="2">Uncharacterized protein</fullName>
    </submittedName>
</protein>
<keyword evidence="3" id="KW-1185">Reference proteome</keyword>
<evidence type="ECO:0000313" key="3">
    <source>
        <dbReference type="Proteomes" id="UP000023152"/>
    </source>
</evidence>
<dbReference type="EMBL" id="ASPP01008662">
    <property type="protein sequence ID" value="ETO25265.1"/>
    <property type="molecule type" value="Genomic_DNA"/>
</dbReference>
<proteinExistence type="predicted"/>
<dbReference type="Proteomes" id="UP000023152">
    <property type="component" value="Unassembled WGS sequence"/>
</dbReference>
<dbReference type="AlphaFoldDB" id="X6NG07"/>
<accession>X6NG07</accession>
<feature type="region of interest" description="Disordered" evidence="1">
    <location>
        <begin position="147"/>
        <end position="169"/>
    </location>
</feature>